<comment type="caution">
    <text evidence="2">The sequence shown here is derived from an EMBL/GenBank/DDBJ whole genome shotgun (WGS) entry which is preliminary data.</text>
</comment>
<feature type="region of interest" description="Disordered" evidence="1">
    <location>
        <begin position="1"/>
        <end position="97"/>
    </location>
</feature>
<feature type="compositionally biased region" description="Acidic residues" evidence="1">
    <location>
        <begin position="127"/>
        <end position="150"/>
    </location>
</feature>
<gene>
    <name evidence="3" type="ORF">EDS130_LOCUS12990</name>
    <name evidence="2" type="ORF">XAT740_LOCUS9478</name>
</gene>
<reference evidence="2" key="1">
    <citation type="submission" date="2021-02" db="EMBL/GenBank/DDBJ databases">
        <authorList>
            <person name="Nowell W R."/>
        </authorList>
    </citation>
    <scope>NUCLEOTIDE SEQUENCE</scope>
</reference>
<dbReference type="EMBL" id="CAJNOR010000488">
    <property type="protein sequence ID" value="CAF0929196.1"/>
    <property type="molecule type" value="Genomic_DNA"/>
</dbReference>
<name>A0A814BJ99_ADIRI</name>
<dbReference type="EMBL" id="CAJNOJ010000050">
    <property type="protein sequence ID" value="CAF0963618.1"/>
    <property type="molecule type" value="Genomic_DNA"/>
</dbReference>
<keyword evidence="4" id="KW-1185">Reference proteome</keyword>
<accession>A0A814BJ99</accession>
<feature type="compositionally biased region" description="Basic residues" evidence="1">
    <location>
        <begin position="18"/>
        <end position="30"/>
    </location>
</feature>
<proteinExistence type="predicted"/>
<feature type="compositionally biased region" description="Basic and acidic residues" evidence="1">
    <location>
        <begin position="151"/>
        <end position="185"/>
    </location>
</feature>
<dbReference type="AlphaFoldDB" id="A0A814BJ99"/>
<feature type="region of interest" description="Disordered" evidence="1">
    <location>
        <begin position="118"/>
        <end position="185"/>
    </location>
</feature>
<evidence type="ECO:0000313" key="2">
    <source>
        <dbReference type="EMBL" id="CAF0929196.1"/>
    </source>
</evidence>
<evidence type="ECO:0000313" key="4">
    <source>
        <dbReference type="Proteomes" id="UP000663828"/>
    </source>
</evidence>
<evidence type="ECO:0000256" key="1">
    <source>
        <dbReference type="SAM" id="MobiDB-lite"/>
    </source>
</evidence>
<organism evidence="2 4">
    <name type="scientific">Adineta ricciae</name>
    <name type="common">Rotifer</name>
    <dbReference type="NCBI Taxonomy" id="249248"/>
    <lineage>
        <taxon>Eukaryota</taxon>
        <taxon>Metazoa</taxon>
        <taxon>Spiralia</taxon>
        <taxon>Gnathifera</taxon>
        <taxon>Rotifera</taxon>
        <taxon>Eurotatoria</taxon>
        <taxon>Bdelloidea</taxon>
        <taxon>Adinetida</taxon>
        <taxon>Adinetidae</taxon>
        <taxon>Adineta</taxon>
    </lineage>
</organism>
<feature type="compositionally biased region" description="Low complexity" evidence="1">
    <location>
        <begin position="64"/>
        <end position="73"/>
    </location>
</feature>
<feature type="compositionally biased region" description="Basic residues" evidence="1">
    <location>
        <begin position="51"/>
        <end position="61"/>
    </location>
</feature>
<sequence length="185" mass="21425">MSRRSDSRPEKFNDDYKKRPKIKRSSRSRSRSPLSHHSSYGITSESYSSNRKQRSDHHRHFQPSSLSSSSSKSNGFIPDEETKKFYEKPTGSETGFWTSEDYTFRDMIAKDVRNEIEDDIASKGSDEESEVDSELADYADRADLDDDDDDEQKKTIVERLIPMKKDEENSKHLKTDQVLARDKSS</sequence>
<dbReference type="Proteomes" id="UP000663852">
    <property type="component" value="Unassembled WGS sequence"/>
</dbReference>
<evidence type="ECO:0000313" key="3">
    <source>
        <dbReference type="EMBL" id="CAF0963618.1"/>
    </source>
</evidence>
<feature type="compositionally biased region" description="Low complexity" evidence="1">
    <location>
        <begin position="31"/>
        <end position="49"/>
    </location>
</feature>
<feature type="compositionally biased region" description="Basic and acidic residues" evidence="1">
    <location>
        <begin position="1"/>
        <end position="17"/>
    </location>
</feature>
<dbReference type="Proteomes" id="UP000663828">
    <property type="component" value="Unassembled WGS sequence"/>
</dbReference>
<dbReference type="OrthoDB" id="10056148at2759"/>
<protein>
    <submittedName>
        <fullName evidence="2">Uncharacterized protein</fullName>
    </submittedName>
</protein>